<reference evidence="2" key="2">
    <citation type="journal article" date="2015" name="Fish Shellfish Immunol.">
        <title>Early steps in the European eel (Anguilla anguilla)-Vibrio vulnificus interaction in the gills: Role of the RtxA13 toxin.</title>
        <authorList>
            <person name="Callol A."/>
            <person name="Pajuelo D."/>
            <person name="Ebbesson L."/>
            <person name="Teles M."/>
            <person name="MacKenzie S."/>
            <person name="Amaro C."/>
        </authorList>
    </citation>
    <scope>NUCLEOTIDE SEQUENCE</scope>
</reference>
<feature type="transmembrane region" description="Helical" evidence="1">
    <location>
        <begin position="38"/>
        <end position="59"/>
    </location>
</feature>
<evidence type="ECO:0000313" key="2">
    <source>
        <dbReference type="EMBL" id="JAH99097.1"/>
    </source>
</evidence>
<proteinExistence type="predicted"/>
<feature type="transmembrane region" description="Helical" evidence="1">
    <location>
        <begin position="12"/>
        <end position="32"/>
    </location>
</feature>
<evidence type="ECO:0000256" key="1">
    <source>
        <dbReference type="SAM" id="Phobius"/>
    </source>
</evidence>
<dbReference type="EMBL" id="GBXM01009480">
    <property type="protein sequence ID" value="JAH99097.1"/>
    <property type="molecule type" value="Transcribed_RNA"/>
</dbReference>
<accession>A0A0E9X8M4</accession>
<keyword evidence="1" id="KW-0472">Membrane</keyword>
<name>A0A0E9X8M4_ANGAN</name>
<keyword evidence="1" id="KW-0812">Transmembrane</keyword>
<keyword evidence="1" id="KW-1133">Transmembrane helix</keyword>
<dbReference type="AlphaFoldDB" id="A0A0E9X8M4"/>
<sequence length="65" mass="7318">MLLAGAWRFSVESLPILACAIKLFFCFFFVVFCNHGTIILFFISVSIFFICSNCVFLIVTSKIAP</sequence>
<organism evidence="2">
    <name type="scientific">Anguilla anguilla</name>
    <name type="common">European freshwater eel</name>
    <name type="synonym">Muraena anguilla</name>
    <dbReference type="NCBI Taxonomy" id="7936"/>
    <lineage>
        <taxon>Eukaryota</taxon>
        <taxon>Metazoa</taxon>
        <taxon>Chordata</taxon>
        <taxon>Craniata</taxon>
        <taxon>Vertebrata</taxon>
        <taxon>Euteleostomi</taxon>
        <taxon>Actinopterygii</taxon>
        <taxon>Neopterygii</taxon>
        <taxon>Teleostei</taxon>
        <taxon>Anguilliformes</taxon>
        <taxon>Anguillidae</taxon>
        <taxon>Anguilla</taxon>
    </lineage>
</organism>
<reference evidence="2" key="1">
    <citation type="submission" date="2014-11" db="EMBL/GenBank/DDBJ databases">
        <authorList>
            <person name="Amaro Gonzalez C."/>
        </authorList>
    </citation>
    <scope>NUCLEOTIDE SEQUENCE</scope>
</reference>
<protein>
    <submittedName>
        <fullName evidence="2">Uncharacterized protein</fullName>
    </submittedName>
</protein>